<proteinExistence type="predicted"/>
<name>A0A6J4T6U6_9ACTN</name>
<evidence type="ECO:0000313" key="2">
    <source>
        <dbReference type="EMBL" id="CAA9514812.1"/>
    </source>
</evidence>
<sequence>MDYVTVGGFAVVAHGVVRATVDVDLIPAGDTSNLARLASALVALAARPEGEPATPVTKELLARDANVRLQSPAGQNRRSRRRAVRAALSGSASTSDRGRRRRRRGDRRLPQRRDPAQGGHGPRSRPARHRRPAGSGGVEPYSERTYPPEPATSRNAS</sequence>
<accession>A0A6J4T6U6</accession>
<dbReference type="EMBL" id="CADCVU010000182">
    <property type="protein sequence ID" value="CAA9514812.1"/>
    <property type="molecule type" value="Genomic_DNA"/>
</dbReference>
<organism evidence="2">
    <name type="scientific">uncultured Solirubrobacterales bacterium</name>
    <dbReference type="NCBI Taxonomy" id="768556"/>
    <lineage>
        <taxon>Bacteria</taxon>
        <taxon>Bacillati</taxon>
        <taxon>Actinomycetota</taxon>
        <taxon>Thermoleophilia</taxon>
        <taxon>Solirubrobacterales</taxon>
        <taxon>environmental samples</taxon>
    </lineage>
</organism>
<dbReference type="Gene3D" id="3.30.460.40">
    <property type="match status" value="1"/>
</dbReference>
<protein>
    <submittedName>
        <fullName evidence="2">Uncharacterized protein</fullName>
    </submittedName>
</protein>
<evidence type="ECO:0000256" key="1">
    <source>
        <dbReference type="SAM" id="MobiDB-lite"/>
    </source>
</evidence>
<dbReference type="AlphaFoldDB" id="A0A6J4T6U6"/>
<feature type="region of interest" description="Disordered" evidence="1">
    <location>
        <begin position="61"/>
        <end position="157"/>
    </location>
</feature>
<gene>
    <name evidence="2" type="ORF">AVDCRST_MAG45-2141</name>
</gene>
<feature type="compositionally biased region" description="Basic residues" evidence="1">
    <location>
        <begin position="122"/>
        <end position="132"/>
    </location>
</feature>
<reference evidence="2" key="1">
    <citation type="submission" date="2020-02" db="EMBL/GenBank/DDBJ databases">
        <authorList>
            <person name="Meier V. D."/>
        </authorList>
    </citation>
    <scope>NUCLEOTIDE SEQUENCE</scope>
    <source>
        <strain evidence="2">AVDCRST_MAG45</strain>
    </source>
</reference>